<dbReference type="Gene3D" id="3.30.70.270">
    <property type="match status" value="1"/>
</dbReference>
<comment type="caution">
    <text evidence="9">The sequence shown here is derived from an EMBL/GenBank/DDBJ whole genome shotgun (WGS) entry which is preliminary data.</text>
</comment>
<dbReference type="InterPro" id="IPR000160">
    <property type="entry name" value="GGDEF_dom"/>
</dbReference>
<dbReference type="InterPro" id="IPR029787">
    <property type="entry name" value="Nucleotide_cyclase"/>
</dbReference>
<keyword evidence="3 6" id="KW-0812">Transmembrane</keyword>
<feature type="transmembrane region" description="Helical" evidence="6">
    <location>
        <begin position="12"/>
        <end position="38"/>
    </location>
</feature>
<feature type="domain" description="CHASE" evidence="7">
    <location>
        <begin position="124"/>
        <end position="187"/>
    </location>
</feature>
<dbReference type="PROSITE" id="PS50839">
    <property type="entry name" value="CHASE"/>
    <property type="match status" value="1"/>
</dbReference>
<organism evidence="9 10">
    <name type="scientific">Cohnella silvisoli</name>
    <dbReference type="NCBI Taxonomy" id="2873699"/>
    <lineage>
        <taxon>Bacteria</taxon>
        <taxon>Bacillati</taxon>
        <taxon>Bacillota</taxon>
        <taxon>Bacilli</taxon>
        <taxon>Bacillales</taxon>
        <taxon>Paenibacillaceae</taxon>
        <taxon>Cohnella</taxon>
    </lineage>
</organism>
<dbReference type="NCBIfam" id="TIGR00254">
    <property type="entry name" value="GGDEF"/>
    <property type="match status" value="1"/>
</dbReference>
<proteinExistence type="predicted"/>
<keyword evidence="5 6" id="KW-0472">Membrane</keyword>
<evidence type="ECO:0000259" key="8">
    <source>
        <dbReference type="PROSITE" id="PS50887"/>
    </source>
</evidence>
<dbReference type="InterPro" id="IPR006189">
    <property type="entry name" value="CHASE_dom"/>
</dbReference>
<dbReference type="CDD" id="cd18773">
    <property type="entry name" value="PDC1_HK_sensor"/>
    <property type="match status" value="1"/>
</dbReference>
<dbReference type="Proteomes" id="UP001493487">
    <property type="component" value="Unassembled WGS sequence"/>
</dbReference>
<dbReference type="CDD" id="cd01949">
    <property type="entry name" value="GGDEF"/>
    <property type="match status" value="1"/>
</dbReference>
<dbReference type="PANTHER" id="PTHR45138:SF9">
    <property type="entry name" value="DIGUANYLATE CYCLASE DGCM-RELATED"/>
    <property type="match status" value="1"/>
</dbReference>
<keyword evidence="9" id="KW-0808">Transferase</keyword>
<sequence>MAGLMRKKLGQIRLNVLIIGLLVFSMLGITVILTSVALKSEKNTLTESMLQSNFEGARNLSVTMHTFLFSMQHGLEATAKYIEEKDGALEQSSEYLRTMVSGRDFFNAVITVDETGAIRSSAPISFDRTANQMASPAFYRALESRRPLISEPFADVSGRMLVLFSYPVFDRTDQYQGFVGGIIYLQDQKNLLSDIFDHATRSQRGTYAYIVDQSGNLIYQPDPGRDGEVALSDVIVQKLMKAPRGTGSVVNINGRKYLAGYVAMPQIGWGVVLQSPAAQVNIAMRELVQSQLASIVPLFVIILLISLWIARRLTVPFTVLTRTARQIAAGERMEAPPFTSHWNYEAHHLARAMTLAVGGLQHQADRMTEAARTDKLTGLANRASMDARLAEWTAESKPFTLLAVDVDHFKAVNDTYGHNTGDEVLAYLARILETETGETGLCCRFGGEEFVVLLPEQSLNTGRLLAERIRGRLAGSTSPTGSPITVSIGIARYPDHGKDYHSVFEQADQALYEAKRGGRNRTVAAR</sequence>
<feature type="transmembrane region" description="Helical" evidence="6">
    <location>
        <begin position="292"/>
        <end position="310"/>
    </location>
</feature>
<dbReference type="SMART" id="SM00267">
    <property type="entry name" value="GGDEF"/>
    <property type="match status" value="1"/>
</dbReference>
<evidence type="ECO:0000313" key="9">
    <source>
        <dbReference type="EMBL" id="MEQ4481413.1"/>
    </source>
</evidence>
<dbReference type="RefSeq" id="WP_232182082.1">
    <property type="nucleotide sequence ID" value="NZ_JAIOAP010000001.1"/>
</dbReference>
<dbReference type="Gene3D" id="6.10.340.10">
    <property type="match status" value="1"/>
</dbReference>
<keyword evidence="4 6" id="KW-1133">Transmembrane helix</keyword>
<accession>A0ABV1KMY0</accession>
<comment type="subcellular location">
    <subcellularLocation>
        <location evidence="1">Cell membrane</location>
        <topology evidence="1">Multi-pass membrane protein</topology>
    </subcellularLocation>
</comment>
<dbReference type="SUPFAM" id="SSF55073">
    <property type="entry name" value="Nucleotide cyclase"/>
    <property type="match status" value="1"/>
</dbReference>
<dbReference type="Gene3D" id="3.30.450.20">
    <property type="entry name" value="PAS domain"/>
    <property type="match status" value="1"/>
</dbReference>
<feature type="domain" description="GGDEF" evidence="8">
    <location>
        <begin position="397"/>
        <end position="526"/>
    </location>
</feature>
<dbReference type="PANTHER" id="PTHR45138">
    <property type="entry name" value="REGULATORY COMPONENTS OF SENSORY TRANSDUCTION SYSTEM"/>
    <property type="match status" value="1"/>
</dbReference>
<dbReference type="SUPFAM" id="SSF103190">
    <property type="entry name" value="Sensory domain-like"/>
    <property type="match status" value="1"/>
</dbReference>
<evidence type="ECO:0000256" key="4">
    <source>
        <dbReference type="ARBA" id="ARBA00022989"/>
    </source>
</evidence>
<reference evidence="9 10" key="1">
    <citation type="journal article" date="2023" name="Genome Announc.">
        <title>Pan-Genome Analyses of the Genus Cohnella and Proposal of the Novel Species Cohnella silvisoli sp. nov., Isolated from Forest Soil.</title>
        <authorList>
            <person name="Wang C."/>
            <person name="Mao L."/>
            <person name="Bao G."/>
            <person name="Zhu H."/>
        </authorList>
    </citation>
    <scope>NUCLEOTIDE SEQUENCE [LARGE SCALE GENOMIC DNA]</scope>
    <source>
        <strain evidence="9 10">NL03-T5-1</strain>
    </source>
</reference>
<dbReference type="Pfam" id="PF00990">
    <property type="entry name" value="GGDEF"/>
    <property type="match status" value="1"/>
</dbReference>
<keyword evidence="10" id="KW-1185">Reference proteome</keyword>
<evidence type="ECO:0000256" key="1">
    <source>
        <dbReference type="ARBA" id="ARBA00004651"/>
    </source>
</evidence>
<name>A0ABV1KMY0_9BACL</name>
<dbReference type="EC" id="2.7.7.65" evidence="9"/>
<dbReference type="InterPro" id="IPR050469">
    <property type="entry name" value="Diguanylate_Cyclase"/>
</dbReference>
<protein>
    <submittedName>
        <fullName evidence="9">Sensor domain-containing diguanylate cyclase</fullName>
        <ecNumber evidence="9">2.7.7.65</ecNumber>
    </submittedName>
</protein>
<evidence type="ECO:0000259" key="7">
    <source>
        <dbReference type="PROSITE" id="PS50839"/>
    </source>
</evidence>
<dbReference type="InterPro" id="IPR033479">
    <property type="entry name" value="dCache_1"/>
</dbReference>
<evidence type="ECO:0000256" key="3">
    <source>
        <dbReference type="ARBA" id="ARBA00022692"/>
    </source>
</evidence>
<keyword evidence="2" id="KW-1003">Cell membrane</keyword>
<evidence type="ECO:0000256" key="5">
    <source>
        <dbReference type="ARBA" id="ARBA00023136"/>
    </source>
</evidence>
<evidence type="ECO:0000256" key="2">
    <source>
        <dbReference type="ARBA" id="ARBA00022475"/>
    </source>
</evidence>
<dbReference type="PROSITE" id="PS50887">
    <property type="entry name" value="GGDEF"/>
    <property type="match status" value="1"/>
</dbReference>
<evidence type="ECO:0000256" key="6">
    <source>
        <dbReference type="SAM" id="Phobius"/>
    </source>
</evidence>
<gene>
    <name evidence="9" type="ORF">QJS35_03270</name>
</gene>
<keyword evidence="9" id="KW-0548">Nucleotidyltransferase</keyword>
<dbReference type="InterPro" id="IPR029151">
    <property type="entry name" value="Sensor-like_sf"/>
</dbReference>
<dbReference type="Pfam" id="PF02743">
    <property type="entry name" value="dCache_1"/>
    <property type="match status" value="1"/>
</dbReference>
<evidence type="ECO:0000313" key="10">
    <source>
        <dbReference type="Proteomes" id="UP001493487"/>
    </source>
</evidence>
<dbReference type="EMBL" id="JASKHM010000001">
    <property type="protein sequence ID" value="MEQ4481413.1"/>
    <property type="molecule type" value="Genomic_DNA"/>
</dbReference>
<dbReference type="InterPro" id="IPR043128">
    <property type="entry name" value="Rev_trsase/Diguanyl_cyclase"/>
</dbReference>
<dbReference type="GO" id="GO:0052621">
    <property type="term" value="F:diguanylate cyclase activity"/>
    <property type="evidence" value="ECO:0007669"/>
    <property type="project" value="UniProtKB-EC"/>
</dbReference>
<dbReference type="CDD" id="cd12912">
    <property type="entry name" value="PDC2_MCP_like"/>
    <property type="match status" value="1"/>
</dbReference>